<organism evidence="2 3">
    <name type="scientific">Mycena albidolilacea</name>
    <dbReference type="NCBI Taxonomy" id="1033008"/>
    <lineage>
        <taxon>Eukaryota</taxon>
        <taxon>Fungi</taxon>
        <taxon>Dikarya</taxon>
        <taxon>Basidiomycota</taxon>
        <taxon>Agaricomycotina</taxon>
        <taxon>Agaricomycetes</taxon>
        <taxon>Agaricomycetidae</taxon>
        <taxon>Agaricales</taxon>
        <taxon>Marasmiineae</taxon>
        <taxon>Mycenaceae</taxon>
        <taxon>Mycena</taxon>
    </lineage>
</organism>
<sequence length="329" mass="37037">MSQGSRDGNQRHSIVEVDPVTEKERLAHEDERERVWEWVGARCVESMPEWDRQEWVREQRAQERLENPCADVAHAERNESWAGPAPGRHLSIWNVQTVTYELPHISKPSLRPPQDRAARMFTIHRTQDLQKGERHTYNIAVHSATCKQFTHGASHWYCNGESPERAWAALSTHAGSTTEMSPAKGHDFNADDSTLWEQAPSLDANFKLKCRPRDPALEALLQSRQVQAKNAPGGQFPDISSIRRIGQNGVKGIQSNSVELDIDGDELPGLIGVDDDNNWTLKLRADEVIVKAKFIIPTYLLSLCLTGLKEKARADTGLNRASWEGKIVS</sequence>
<evidence type="ECO:0000256" key="1">
    <source>
        <dbReference type="SAM" id="MobiDB-lite"/>
    </source>
</evidence>
<dbReference type="Proteomes" id="UP001218218">
    <property type="component" value="Unassembled WGS sequence"/>
</dbReference>
<protein>
    <submittedName>
        <fullName evidence="2">Uncharacterized protein</fullName>
    </submittedName>
</protein>
<reference evidence="2" key="1">
    <citation type="submission" date="2023-03" db="EMBL/GenBank/DDBJ databases">
        <title>Massive genome expansion in bonnet fungi (Mycena s.s.) driven by repeated elements and novel gene families across ecological guilds.</title>
        <authorList>
            <consortium name="Lawrence Berkeley National Laboratory"/>
            <person name="Harder C.B."/>
            <person name="Miyauchi S."/>
            <person name="Viragh M."/>
            <person name="Kuo A."/>
            <person name="Thoen E."/>
            <person name="Andreopoulos B."/>
            <person name="Lu D."/>
            <person name="Skrede I."/>
            <person name="Drula E."/>
            <person name="Henrissat B."/>
            <person name="Morin E."/>
            <person name="Kohler A."/>
            <person name="Barry K."/>
            <person name="LaButti K."/>
            <person name="Morin E."/>
            <person name="Salamov A."/>
            <person name="Lipzen A."/>
            <person name="Mereny Z."/>
            <person name="Hegedus B."/>
            <person name="Baldrian P."/>
            <person name="Stursova M."/>
            <person name="Weitz H."/>
            <person name="Taylor A."/>
            <person name="Grigoriev I.V."/>
            <person name="Nagy L.G."/>
            <person name="Martin F."/>
            <person name="Kauserud H."/>
        </authorList>
    </citation>
    <scope>NUCLEOTIDE SEQUENCE</scope>
    <source>
        <strain evidence="2">CBHHK002</strain>
    </source>
</reference>
<feature type="compositionally biased region" description="Basic and acidic residues" evidence="1">
    <location>
        <begin position="8"/>
        <end position="26"/>
    </location>
</feature>
<keyword evidence="3" id="KW-1185">Reference proteome</keyword>
<accession>A0AAD7EBG7</accession>
<gene>
    <name evidence="2" type="ORF">DFH08DRAFT_823977</name>
</gene>
<evidence type="ECO:0000313" key="3">
    <source>
        <dbReference type="Proteomes" id="UP001218218"/>
    </source>
</evidence>
<dbReference type="EMBL" id="JARIHO010000086">
    <property type="protein sequence ID" value="KAJ7307894.1"/>
    <property type="molecule type" value="Genomic_DNA"/>
</dbReference>
<name>A0AAD7EBG7_9AGAR</name>
<proteinExistence type="predicted"/>
<comment type="caution">
    <text evidence="2">The sequence shown here is derived from an EMBL/GenBank/DDBJ whole genome shotgun (WGS) entry which is preliminary data.</text>
</comment>
<feature type="region of interest" description="Disordered" evidence="1">
    <location>
        <begin position="1"/>
        <end position="26"/>
    </location>
</feature>
<evidence type="ECO:0000313" key="2">
    <source>
        <dbReference type="EMBL" id="KAJ7307894.1"/>
    </source>
</evidence>
<dbReference type="AlphaFoldDB" id="A0AAD7EBG7"/>